<evidence type="ECO:0000256" key="11">
    <source>
        <dbReference type="SAM" id="MobiDB-lite"/>
    </source>
</evidence>
<evidence type="ECO:0000256" key="2">
    <source>
        <dbReference type="ARBA" id="ARBA00022448"/>
    </source>
</evidence>
<dbReference type="InterPro" id="IPR032675">
    <property type="entry name" value="LRR_dom_sf"/>
</dbReference>
<keyword evidence="9" id="KW-1015">Disulfide bond</keyword>
<dbReference type="EMBL" id="HBUE01057774">
    <property type="protein sequence ID" value="CAG6467248.1"/>
    <property type="molecule type" value="Transcribed_RNA"/>
</dbReference>
<name>A0A8D8FE86_CULPI</name>
<evidence type="ECO:0000256" key="5">
    <source>
        <dbReference type="ARBA" id="ARBA00022729"/>
    </source>
</evidence>
<evidence type="ECO:0000256" key="1">
    <source>
        <dbReference type="ARBA" id="ARBA00004162"/>
    </source>
</evidence>
<dbReference type="PANTHER" id="PTHR46473:SF23">
    <property type="entry name" value="GH08155P"/>
    <property type="match status" value="1"/>
</dbReference>
<proteinExistence type="predicted"/>
<evidence type="ECO:0000256" key="7">
    <source>
        <dbReference type="ARBA" id="ARBA00023065"/>
    </source>
</evidence>
<keyword evidence="4" id="KW-0812">Transmembrane</keyword>
<evidence type="ECO:0000256" key="3">
    <source>
        <dbReference type="ARBA" id="ARBA00022475"/>
    </source>
</evidence>
<evidence type="ECO:0000256" key="9">
    <source>
        <dbReference type="ARBA" id="ARBA00023157"/>
    </source>
</evidence>
<evidence type="ECO:0000256" key="6">
    <source>
        <dbReference type="ARBA" id="ARBA00022989"/>
    </source>
</evidence>
<dbReference type="InterPro" id="IPR051432">
    <property type="entry name" value="KCNMA1_auxiliary"/>
</dbReference>
<keyword evidence="3" id="KW-1003">Cell membrane</keyword>
<dbReference type="PANTHER" id="PTHR46473">
    <property type="entry name" value="GH08155P"/>
    <property type="match status" value="1"/>
</dbReference>
<evidence type="ECO:0000256" key="10">
    <source>
        <dbReference type="ARBA" id="ARBA00023303"/>
    </source>
</evidence>
<evidence type="ECO:0000256" key="4">
    <source>
        <dbReference type="ARBA" id="ARBA00022692"/>
    </source>
</evidence>
<accession>A0A8D8FE86</accession>
<keyword evidence="6" id="KW-1133">Transmembrane helix</keyword>
<feature type="compositionally biased region" description="Low complexity" evidence="11">
    <location>
        <begin position="81"/>
        <end position="115"/>
    </location>
</feature>
<reference evidence="12" key="1">
    <citation type="submission" date="2021-05" db="EMBL/GenBank/DDBJ databases">
        <authorList>
            <person name="Alioto T."/>
            <person name="Alioto T."/>
            <person name="Gomez Garrido J."/>
        </authorList>
    </citation>
    <scope>NUCLEOTIDE SEQUENCE</scope>
</reference>
<organism evidence="12">
    <name type="scientific">Culex pipiens</name>
    <name type="common">House mosquito</name>
    <dbReference type="NCBI Taxonomy" id="7175"/>
    <lineage>
        <taxon>Eukaryota</taxon>
        <taxon>Metazoa</taxon>
        <taxon>Ecdysozoa</taxon>
        <taxon>Arthropoda</taxon>
        <taxon>Hexapoda</taxon>
        <taxon>Insecta</taxon>
        <taxon>Pterygota</taxon>
        <taxon>Neoptera</taxon>
        <taxon>Endopterygota</taxon>
        <taxon>Diptera</taxon>
        <taxon>Nematocera</taxon>
        <taxon>Culicoidea</taxon>
        <taxon>Culicidae</taxon>
        <taxon>Culicinae</taxon>
        <taxon>Culicini</taxon>
        <taxon>Culex</taxon>
        <taxon>Culex</taxon>
    </lineage>
</organism>
<dbReference type="PROSITE" id="PS51450">
    <property type="entry name" value="LRR"/>
    <property type="match status" value="1"/>
</dbReference>
<dbReference type="Gene3D" id="3.80.10.10">
    <property type="entry name" value="Ribonuclease Inhibitor"/>
    <property type="match status" value="2"/>
</dbReference>
<keyword evidence="5" id="KW-0732">Signal</keyword>
<feature type="region of interest" description="Disordered" evidence="11">
    <location>
        <begin position="73"/>
        <end position="115"/>
    </location>
</feature>
<keyword evidence="7" id="KW-0406">Ion transport</keyword>
<keyword evidence="10" id="KW-0407">Ion channel</keyword>
<dbReference type="GO" id="GO:0005886">
    <property type="term" value="C:plasma membrane"/>
    <property type="evidence" value="ECO:0007669"/>
    <property type="project" value="UniProtKB-SubCell"/>
</dbReference>
<keyword evidence="8" id="KW-0472">Membrane</keyword>
<dbReference type="AlphaFoldDB" id="A0A8D8FE86"/>
<evidence type="ECO:0000256" key="8">
    <source>
        <dbReference type="ARBA" id="ARBA00023136"/>
    </source>
</evidence>
<sequence>MTSFVVRLSLLTQMVTAAMIRIGLLLAMATGVLVTANVADHPVVSNSLTSTEGTVTTPATPLAQVPEVVAESEDKFEEEVSSSTSTTSTTTTTTTEATTTTSTTSTTTLPTTTTTLVPPTNQFGCYNAEPDLCRTHTGDCECAPDPTIPDALYCCNATDINKAISCADGSWKYIHMRNLTVRELVLNVSNRYIKTLLSLSITDGSIHKISSSLARYSSPLCLNISNNNISEIQERAFKELRNLTMLDISHNNLSSIPIQYSTLTPFRWLDVRENKPMLCKHLLEAVKHNITFVQEQETFCLTSRTFNWFESEVVIRLQQLQAADQLQQNCPRQCRCELERLNFDLNNTEKKTITAKVNCSGLNFTDFPETLPPDTVTLDVSNNNITSLKALNGKSYQSLVRLYADDNQITSLGELEGTGFLSHFTFFAIRRNKLRTIQTYLLKLDLGTFLFLEGNSMTCDCNAAKNFKNWLLSKKAQVPDQDLILCEGTASSSSHQVKMVQILESKLCQSQHDWTDYIYYVIAIEIILLVALVCKVSYDYWVFKTAGYLPWPANKMPKLPCDCLCE</sequence>
<evidence type="ECO:0000313" key="12">
    <source>
        <dbReference type="EMBL" id="CAG6467248.1"/>
    </source>
</evidence>
<comment type="subcellular location">
    <subcellularLocation>
        <location evidence="1">Cell membrane</location>
        <topology evidence="1">Single-pass membrane protein</topology>
    </subcellularLocation>
</comment>
<dbReference type="Pfam" id="PF13855">
    <property type="entry name" value="LRR_8"/>
    <property type="match status" value="1"/>
</dbReference>
<dbReference type="SUPFAM" id="SSF52058">
    <property type="entry name" value="L domain-like"/>
    <property type="match status" value="1"/>
</dbReference>
<dbReference type="GO" id="GO:0034220">
    <property type="term" value="P:monoatomic ion transmembrane transport"/>
    <property type="evidence" value="ECO:0007669"/>
    <property type="project" value="UniProtKB-KW"/>
</dbReference>
<dbReference type="InterPro" id="IPR001611">
    <property type="entry name" value="Leu-rich_rpt"/>
</dbReference>
<keyword evidence="2" id="KW-0813">Transport</keyword>
<protein>
    <submittedName>
        <fullName evidence="12">Protein halfway</fullName>
    </submittedName>
</protein>